<feature type="compositionally biased region" description="Basic and acidic residues" evidence="1">
    <location>
        <begin position="345"/>
        <end position="355"/>
    </location>
</feature>
<feature type="compositionally biased region" description="Basic residues" evidence="1">
    <location>
        <begin position="236"/>
        <end position="259"/>
    </location>
</feature>
<dbReference type="AlphaFoldDB" id="A0A2P8I4D6"/>
<dbReference type="PROSITE" id="PS51257">
    <property type="entry name" value="PROKAR_LIPOPROTEIN"/>
    <property type="match status" value="1"/>
</dbReference>
<feature type="region of interest" description="Disordered" evidence="1">
    <location>
        <begin position="177"/>
        <end position="355"/>
    </location>
</feature>
<sequence length="355" mass="37911">MLRSRNSTIHSGGGGAGGGCGNNRPATPAAAAPALAARSPTCRAVRDANRQVLADYKYNLADIVMMVEGGGTNYRDLALALTQALLTCAARKSSSQVEQALTVLAAHPGDRVPAVRGDPEAAVRPGGVSPQRDGEGRRTARFAARDRGPAPAARVSGHHEPADRFWFAALSGLEDHRLSMDHPTSPQPARGPQRPDRRLPVPQPRPGRSGHRLVRRGLLRPPHSGREDPTTMAASRRPRRAVRPHRPTRSHRPTAHHQRTPPADGAGPLRGPLQPPPAAPSTPARTTTTGQTTSRAELHVDMSPTSPRRPDQQGRAHCRLTAGQTVWPTFGAPQAARPTCAYGESKARRDPGARR</sequence>
<feature type="compositionally biased region" description="Low complexity" evidence="1">
    <location>
        <begin position="281"/>
        <end position="294"/>
    </location>
</feature>
<accession>A0A2P8I4D6</accession>
<name>A0A2P8I4D6_SACCR</name>
<dbReference type="Proteomes" id="UP000241118">
    <property type="component" value="Unassembled WGS sequence"/>
</dbReference>
<protein>
    <submittedName>
        <fullName evidence="2">Uncharacterized protein</fullName>
    </submittedName>
</protein>
<gene>
    <name evidence="2" type="ORF">B0I31_109119</name>
</gene>
<feature type="compositionally biased region" description="Polar residues" evidence="1">
    <location>
        <begin position="1"/>
        <end position="10"/>
    </location>
</feature>
<feature type="compositionally biased region" description="Gly residues" evidence="1">
    <location>
        <begin position="11"/>
        <end position="21"/>
    </location>
</feature>
<feature type="compositionally biased region" description="Basic and acidic residues" evidence="1">
    <location>
        <begin position="132"/>
        <end position="148"/>
    </location>
</feature>
<evidence type="ECO:0000313" key="2">
    <source>
        <dbReference type="EMBL" id="PSL53329.1"/>
    </source>
</evidence>
<reference evidence="2 3" key="1">
    <citation type="submission" date="2018-03" db="EMBL/GenBank/DDBJ databases">
        <title>Genomic Encyclopedia of Type Strains, Phase III (KMG-III): the genomes of soil and plant-associated and newly described type strains.</title>
        <authorList>
            <person name="Whitman W."/>
        </authorList>
    </citation>
    <scope>NUCLEOTIDE SEQUENCE [LARGE SCALE GENOMIC DNA]</scope>
    <source>
        <strain evidence="2 3">CGMCC 4.7097</strain>
    </source>
</reference>
<comment type="caution">
    <text evidence="2">The sequence shown here is derived from an EMBL/GenBank/DDBJ whole genome shotgun (WGS) entry which is preliminary data.</text>
</comment>
<proteinExistence type="predicted"/>
<organism evidence="2 3">
    <name type="scientific">Saccharothrix carnea</name>
    <dbReference type="NCBI Taxonomy" id="1280637"/>
    <lineage>
        <taxon>Bacteria</taxon>
        <taxon>Bacillati</taxon>
        <taxon>Actinomycetota</taxon>
        <taxon>Actinomycetes</taxon>
        <taxon>Pseudonocardiales</taxon>
        <taxon>Pseudonocardiaceae</taxon>
        <taxon>Saccharothrix</taxon>
    </lineage>
</organism>
<evidence type="ECO:0000313" key="3">
    <source>
        <dbReference type="Proteomes" id="UP000241118"/>
    </source>
</evidence>
<evidence type="ECO:0000256" key="1">
    <source>
        <dbReference type="SAM" id="MobiDB-lite"/>
    </source>
</evidence>
<feature type="region of interest" description="Disordered" evidence="1">
    <location>
        <begin position="1"/>
        <end position="22"/>
    </location>
</feature>
<feature type="region of interest" description="Disordered" evidence="1">
    <location>
        <begin position="111"/>
        <end position="158"/>
    </location>
</feature>
<keyword evidence="3" id="KW-1185">Reference proteome</keyword>
<dbReference type="EMBL" id="PYAX01000009">
    <property type="protein sequence ID" value="PSL53329.1"/>
    <property type="molecule type" value="Genomic_DNA"/>
</dbReference>
<feature type="compositionally biased region" description="Basic residues" evidence="1">
    <location>
        <begin position="208"/>
        <end position="218"/>
    </location>
</feature>